<dbReference type="PANTHER" id="PTHR37488">
    <property type="entry name" value="DUF1275 DOMAIN-CONTAINING PROTEIN"/>
    <property type="match status" value="1"/>
</dbReference>
<keyword evidence="3" id="KW-1185">Reference proteome</keyword>
<proteinExistence type="predicted"/>
<gene>
    <name evidence="2" type="ORF">Slin15195_G035010</name>
</gene>
<accession>A0A9Q9AIZ1</accession>
<keyword evidence="1" id="KW-1133">Transmembrane helix</keyword>
<evidence type="ECO:0000313" key="2">
    <source>
        <dbReference type="EMBL" id="USW50182.1"/>
    </source>
</evidence>
<dbReference type="Proteomes" id="UP001056384">
    <property type="component" value="Chromosome 2"/>
</dbReference>
<dbReference type="EMBL" id="CP099419">
    <property type="protein sequence ID" value="USW50182.1"/>
    <property type="molecule type" value="Genomic_DNA"/>
</dbReference>
<dbReference type="PANTHER" id="PTHR37488:SF2">
    <property type="entry name" value="DUF1275 DOMAIN-CONTAINING PROTEIN"/>
    <property type="match status" value="1"/>
</dbReference>
<organism evidence="2 3">
    <name type="scientific">Septoria linicola</name>
    <dbReference type="NCBI Taxonomy" id="215465"/>
    <lineage>
        <taxon>Eukaryota</taxon>
        <taxon>Fungi</taxon>
        <taxon>Dikarya</taxon>
        <taxon>Ascomycota</taxon>
        <taxon>Pezizomycotina</taxon>
        <taxon>Dothideomycetes</taxon>
        <taxon>Dothideomycetidae</taxon>
        <taxon>Mycosphaerellales</taxon>
        <taxon>Mycosphaerellaceae</taxon>
        <taxon>Septoria</taxon>
    </lineage>
</organism>
<dbReference type="AlphaFoldDB" id="A0A9Q9AIZ1"/>
<feature type="transmembrane region" description="Helical" evidence="1">
    <location>
        <begin position="89"/>
        <end position="109"/>
    </location>
</feature>
<protein>
    <submittedName>
        <fullName evidence="2">Uncharacterized protein</fullName>
    </submittedName>
</protein>
<sequence length="236" mass="26219">MDTDVEKIENVPRQKSKFWSWLTSNIDRDQHWLELELTALALQTGIVDACTFPKFHCFTSNQTGNTVLFAVTAFSLFGTRQETNFTVPAAHIGTSLAFFCIGTFVAGQIANRLQCKSSRLWLLITNLVGTIMVFIAALLNYLNPTGRYDGDAINSASIICSIGLQAFSAGAQVAMSRQLGKPEIPTTQTTAAYVDLFVDDRFFAPIKDNRSRESKDYLSGYAVCWKFYWCSGVSLC</sequence>
<dbReference type="InterPro" id="IPR010699">
    <property type="entry name" value="DUF1275"/>
</dbReference>
<name>A0A9Q9AIZ1_9PEZI</name>
<reference evidence="2" key="1">
    <citation type="submission" date="2022-06" db="EMBL/GenBank/DDBJ databases">
        <title>Complete genome sequences of two strains of the flax pathogen Septoria linicola.</title>
        <authorList>
            <person name="Lapalu N."/>
            <person name="Simon A."/>
            <person name="Demenou B."/>
            <person name="Paumier D."/>
            <person name="Guillot M.-P."/>
            <person name="Gout L."/>
            <person name="Valade R."/>
        </authorList>
    </citation>
    <scope>NUCLEOTIDE SEQUENCE</scope>
    <source>
        <strain evidence="2">SE15195</strain>
    </source>
</reference>
<evidence type="ECO:0000256" key="1">
    <source>
        <dbReference type="SAM" id="Phobius"/>
    </source>
</evidence>
<keyword evidence="1" id="KW-0472">Membrane</keyword>
<dbReference type="Pfam" id="PF06912">
    <property type="entry name" value="DUF1275"/>
    <property type="match status" value="1"/>
</dbReference>
<evidence type="ECO:0000313" key="3">
    <source>
        <dbReference type="Proteomes" id="UP001056384"/>
    </source>
</evidence>
<feature type="transmembrane region" description="Helical" evidence="1">
    <location>
        <begin position="153"/>
        <end position="174"/>
    </location>
</feature>
<keyword evidence="1" id="KW-0812">Transmembrane</keyword>
<feature type="transmembrane region" description="Helical" evidence="1">
    <location>
        <begin position="121"/>
        <end position="141"/>
    </location>
</feature>